<dbReference type="Proteomes" id="UP000887116">
    <property type="component" value="Unassembled WGS sequence"/>
</dbReference>
<sequence length="91" mass="10373">MQTLKILLDRTKASPNPPPNSIQEAWVSTQTNPPDKSAAKRRRHFSTCAFVNIRSPRRTNLILITSRTFMYLGDSFSVVRFPVSSRIKIPD</sequence>
<reference evidence="2" key="1">
    <citation type="submission" date="2020-07" db="EMBL/GenBank/DDBJ databases">
        <title>Multicomponent nature underlies the extraordinary mechanical properties of spider dragline silk.</title>
        <authorList>
            <person name="Kono N."/>
            <person name="Nakamura H."/>
            <person name="Mori M."/>
            <person name="Yoshida Y."/>
            <person name="Ohtoshi R."/>
            <person name="Malay A.D."/>
            <person name="Moran D.A.P."/>
            <person name="Tomita M."/>
            <person name="Numata K."/>
            <person name="Arakawa K."/>
        </authorList>
    </citation>
    <scope>NUCLEOTIDE SEQUENCE</scope>
</reference>
<organism evidence="2 3">
    <name type="scientific">Trichonephila clavata</name>
    <name type="common">Joro spider</name>
    <name type="synonym">Nephila clavata</name>
    <dbReference type="NCBI Taxonomy" id="2740835"/>
    <lineage>
        <taxon>Eukaryota</taxon>
        <taxon>Metazoa</taxon>
        <taxon>Ecdysozoa</taxon>
        <taxon>Arthropoda</taxon>
        <taxon>Chelicerata</taxon>
        <taxon>Arachnida</taxon>
        <taxon>Araneae</taxon>
        <taxon>Araneomorphae</taxon>
        <taxon>Entelegynae</taxon>
        <taxon>Araneoidea</taxon>
        <taxon>Nephilidae</taxon>
        <taxon>Trichonephila</taxon>
    </lineage>
</organism>
<name>A0A8X6HEM4_TRICU</name>
<evidence type="ECO:0000256" key="1">
    <source>
        <dbReference type="SAM" id="MobiDB-lite"/>
    </source>
</evidence>
<protein>
    <submittedName>
        <fullName evidence="2">Uncharacterized protein</fullName>
    </submittedName>
</protein>
<gene>
    <name evidence="2" type="ORF">TNCT_312041</name>
</gene>
<dbReference type="AlphaFoldDB" id="A0A8X6HEM4"/>
<proteinExistence type="predicted"/>
<comment type="caution">
    <text evidence="2">The sequence shown here is derived from an EMBL/GenBank/DDBJ whole genome shotgun (WGS) entry which is preliminary data.</text>
</comment>
<evidence type="ECO:0000313" key="2">
    <source>
        <dbReference type="EMBL" id="GFR20645.1"/>
    </source>
</evidence>
<evidence type="ECO:0000313" key="3">
    <source>
        <dbReference type="Proteomes" id="UP000887116"/>
    </source>
</evidence>
<accession>A0A8X6HEM4</accession>
<keyword evidence="3" id="KW-1185">Reference proteome</keyword>
<dbReference type="EMBL" id="BMAO01008081">
    <property type="protein sequence ID" value="GFR20645.1"/>
    <property type="molecule type" value="Genomic_DNA"/>
</dbReference>
<feature type="region of interest" description="Disordered" evidence="1">
    <location>
        <begin position="1"/>
        <end position="41"/>
    </location>
</feature>
<feature type="compositionally biased region" description="Polar residues" evidence="1">
    <location>
        <begin position="21"/>
        <end position="34"/>
    </location>
</feature>